<organism evidence="6 7">
    <name type="scientific">Luteolibacter pohnpeiensis</name>
    <dbReference type="NCBI Taxonomy" id="454153"/>
    <lineage>
        <taxon>Bacteria</taxon>
        <taxon>Pseudomonadati</taxon>
        <taxon>Verrucomicrobiota</taxon>
        <taxon>Verrucomicrobiia</taxon>
        <taxon>Verrucomicrobiales</taxon>
        <taxon>Verrucomicrobiaceae</taxon>
        <taxon>Luteolibacter</taxon>
    </lineage>
</organism>
<dbReference type="GO" id="GO:0016787">
    <property type="term" value="F:hydrolase activity"/>
    <property type="evidence" value="ECO:0007669"/>
    <property type="project" value="UniProtKB-KW"/>
</dbReference>
<dbReference type="InterPro" id="IPR004843">
    <property type="entry name" value="Calcineurin-like_PHP"/>
</dbReference>
<evidence type="ECO:0000256" key="3">
    <source>
        <dbReference type="ARBA" id="ARBA00023004"/>
    </source>
</evidence>
<dbReference type="Proteomes" id="UP000603141">
    <property type="component" value="Unassembled WGS sequence"/>
</dbReference>
<evidence type="ECO:0000256" key="4">
    <source>
        <dbReference type="ARBA" id="ARBA00025742"/>
    </source>
</evidence>
<protein>
    <submittedName>
        <fullName evidence="6">Metallophosphoesterase</fullName>
    </submittedName>
</protein>
<evidence type="ECO:0000259" key="5">
    <source>
        <dbReference type="Pfam" id="PF00149"/>
    </source>
</evidence>
<feature type="domain" description="Calcineurin-like phosphoesterase" evidence="5">
    <location>
        <begin position="5"/>
        <end position="194"/>
    </location>
</feature>
<dbReference type="RefSeq" id="WP_200271677.1">
    <property type="nucleotide sequence ID" value="NZ_JAENIJ010000022.1"/>
</dbReference>
<dbReference type="PANTHER" id="PTHR42988">
    <property type="entry name" value="PHOSPHOHYDROLASE"/>
    <property type="match status" value="1"/>
</dbReference>
<name>A0A934S7X5_9BACT</name>
<evidence type="ECO:0000256" key="2">
    <source>
        <dbReference type="ARBA" id="ARBA00022801"/>
    </source>
</evidence>
<evidence type="ECO:0000313" key="7">
    <source>
        <dbReference type="Proteomes" id="UP000603141"/>
    </source>
</evidence>
<comment type="similarity">
    <text evidence="4">Belongs to the cyclic nucleotide phosphodiesterase class-III family.</text>
</comment>
<keyword evidence="1" id="KW-0479">Metal-binding</keyword>
<dbReference type="AlphaFoldDB" id="A0A934S7X5"/>
<accession>A0A934S7X5</accession>
<dbReference type="EMBL" id="JAENIJ010000022">
    <property type="protein sequence ID" value="MBK1883483.1"/>
    <property type="molecule type" value="Genomic_DNA"/>
</dbReference>
<dbReference type="GO" id="GO:0046872">
    <property type="term" value="F:metal ion binding"/>
    <property type="evidence" value="ECO:0007669"/>
    <property type="project" value="UniProtKB-KW"/>
</dbReference>
<proteinExistence type="inferred from homology"/>
<evidence type="ECO:0000256" key="1">
    <source>
        <dbReference type="ARBA" id="ARBA00022723"/>
    </source>
</evidence>
<dbReference type="InterPro" id="IPR029052">
    <property type="entry name" value="Metallo-depent_PP-like"/>
</dbReference>
<dbReference type="SUPFAM" id="SSF56300">
    <property type="entry name" value="Metallo-dependent phosphatases"/>
    <property type="match status" value="1"/>
</dbReference>
<keyword evidence="7" id="KW-1185">Reference proteome</keyword>
<evidence type="ECO:0000313" key="6">
    <source>
        <dbReference type="EMBL" id="MBK1883483.1"/>
    </source>
</evidence>
<dbReference type="Pfam" id="PF00149">
    <property type="entry name" value="Metallophos"/>
    <property type="match status" value="1"/>
</dbReference>
<keyword evidence="2" id="KW-0378">Hydrolase</keyword>
<dbReference type="InterPro" id="IPR050884">
    <property type="entry name" value="CNP_phosphodiesterase-III"/>
</dbReference>
<gene>
    <name evidence="6" type="ORF">JIN85_13735</name>
</gene>
<comment type="caution">
    <text evidence="6">The sequence shown here is derived from an EMBL/GenBank/DDBJ whole genome shotgun (WGS) entry which is preliminary data.</text>
</comment>
<reference evidence="6" key="1">
    <citation type="submission" date="2021-01" db="EMBL/GenBank/DDBJ databases">
        <title>Modified the classification status of verrucomicrobia.</title>
        <authorList>
            <person name="Feng X."/>
        </authorList>
    </citation>
    <scope>NUCLEOTIDE SEQUENCE</scope>
    <source>
        <strain evidence="6">KCTC 22041</strain>
    </source>
</reference>
<dbReference type="PANTHER" id="PTHR42988:SF2">
    <property type="entry name" value="CYCLIC NUCLEOTIDE PHOSPHODIESTERASE CBUA0032-RELATED"/>
    <property type="match status" value="1"/>
</dbReference>
<dbReference type="Gene3D" id="3.60.21.10">
    <property type="match status" value="1"/>
</dbReference>
<sequence length="279" mass="30796">MPCLLHLSDPHFGALEPIAASVFLSHAADLAPDITVLSGDLTMRARRDELESARDFVDALPTPRLLIPGNHDVPGFNGPFSRFFAPFHRYRSYFGEDLEPELILDGVHLVSLNSTRPFGLNLDWSEGFLTDHQISGMVSKFKAGLPDHFRVLILHHPLLAPSHHQRNVVSPLPELLAAMGKAKVDLVLCGHFHTSTLATAGTIGGWASVVSQAPTVCSTRIQGEPQGFHKISISNNRLEITPFVFAKDRFLPRQSVHFHRGKDGWGREEQSPANELLTT</sequence>
<keyword evidence="3" id="KW-0408">Iron</keyword>